<protein>
    <submittedName>
        <fullName evidence="1">Retrovirus-related Pol polyprotein from transposon 17.6</fullName>
    </submittedName>
</protein>
<dbReference type="Gene3D" id="3.30.70.270">
    <property type="match status" value="1"/>
</dbReference>
<dbReference type="SUPFAM" id="SSF56672">
    <property type="entry name" value="DNA/RNA polymerases"/>
    <property type="match status" value="1"/>
</dbReference>
<evidence type="ECO:0000313" key="2">
    <source>
        <dbReference type="Proteomes" id="UP001054945"/>
    </source>
</evidence>
<dbReference type="Proteomes" id="UP001054945">
    <property type="component" value="Unassembled WGS sequence"/>
</dbReference>
<sequence length="139" mass="15660">MIDNPSSLSEAVEFTLSVEKSIQIVFPNVNAIAGKESNMTEATSEGFAKSLRCRCNITFDYQLRYPDLLVKKSDWSFRVVADPRKLNGKTIPNNFPLPNLNEIIDVKILILDNITRDFTSGPHQMLMNLNHAYLTGITI</sequence>
<dbReference type="InterPro" id="IPR043502">
    <property type="entry name" value="DNA/RNA_pol_sf"/>
</dbReference>
<organism evidence="1 2">
    <name type="scientific">Caerostris extrusa</name>
    <name type="common">Bark spider</name>
    <name type="synonym">Caerostris bankana</name>
    <dbReference type="NCBI Taxonomy" id="172846"/>
    <lineage>
        <taxon>Eukaryota</taxon>
        <taxon>Metazoa</taxon>
        <taxon>Ecdysozoa</taxon>
        <taxon>Arthropoda</taxon>
        <taxon>Chelicerata</taxon>
        <taxon>Arachnida</taxon>
        <taxon>Araneae</taxon>
        <taxon>Araneomorphae</taxon>
        <taxon>Entelegynae</taxon>
        <taxon>Araneoidea</taxon>
        <taxon>Araneidae</taxon>
        <taxon>Caerostris</taxon>
    </lineage>
</organism>
<dbReference type="AlphaFoldDB" id="A0AAV4VV15"/>
<reference evidence="1 2" key="1">
    <citation type="submission" date="2021-06" db="EMBL/GenBank/DDBJ databases">
        <title>Caerostris extrusa draft genome.</title>
        <authorList>
            <person name="Kono N."/>
            <person name="Arakawa K."/>
        </authorList>
    </citation>
    <scope>NUCLEOTIDE SEQUENCE [LARGE SCALE GENOMIC DNA]</scope>
</reference>
<gene>
    <name evidence="1" type="primary">pol_1413</name>
    <name evidence="1" type="ORF">CEXT_270761</name>
</gene>
<evidence type="ECO:0000313" key="1">
    <source>
        <dbReference type="EMBL" id="GIY73843.1"/>
    </source>
</evidence>
<name>A0AAV4VV15_CAEEX</name>
<dbReference type="InterPro" id="IPR043128">
    <property type="entry name" value="Rev_trsase/Diguanyl_cyclase"/>
</dbReference>
<comment type="caution">
    <text evidence="1">The sequence shown here is derived from an EMBL/GenBank/DDBJ whole genome shotgun (WGS) entry which is preliminary data.</text>
</comment>
<dbReference type="EMBL" id="BPLR01015132">
    <property type="protein sequence ID" value="GIY73843.1"/>
    <property type="molecule type" value="Genomic_DNA"/>
</dbReference>
<keyword evidence="2" id="KW-1185">Reference proteome</keyword>
<accession>A0AAV4VV15</accession>
<proteinExistence type="predicted"/>
<dbReference type="Gene3D" id="3.10.10.10">
    <property type="entry name" value="HIV Type 1 Reverse Transcriptase, subunit A, domain 1"/>
    <property type="match status" value="1"/>
</dbReference>
<dbReference type="GO" id="GO:0071897">
    <property type="term" value="P:DNA biosynthetic process"/>
    <property type="evidence" value="ECO:0007669"/>
    <property type="project" value="UniProtKB-ARBA"/>
</dbReference>